<name>A0A4R2LCU9_9GAMM</name>
<dbReference type="PROSITE" id="PS50405">
    <property type="entry name" value="GST_CTER"/>
    <property type="match status" value="1"/>
</dbReference>
<accession>A0A4R2LCU9</accession>
<dbReference type="InterPro" id="IPR050983">
    <property type="entry name" value="GST_Omega/HSP26"/>
</dbReference>
<proteinExistence type="predicted"/>
<evidence type="ECO:0000313" key="4">
    <source>
        <dbReference type="Proteomes" id="UP000295765"/>
    </source>
</evidence>
<dbReference type="PANTHER" id="PTHR43968">
    <property type="match status" value="1"/>
</dbReference>
<dbReference type="InterPro" id="IPR036282">
    <property type="entry name" value="Glutathione-S-Trfase_C_sf"/>
</dbReference>
<evidence type="ECO:0000313" key="3">
    <source>
        <dbReference type="EMBL" id="TCO82339.1"/>
    </source>
</evidence>
<dbReference type="RefSeq" id="WP_132539684.1">
    <property type="nucleotide sequence ID" value="NZ_SLWY01000005.1"/>
</dbReference>
<dbReference type="CDD" id="cd03049">
    <property type="entry name" value="GST_N_3"/>
    <property type="match status" value="1"/>
</dbReference>
<evidence type="ECO:0000259" key="1">
    <source>
        <dbReference type="PROSITE" id="PS50404"/>
    </source>
</evidence>
<gene>
    <name evidence="3" type="ORF">EV699_105129</name>
</gene>
<dbReference type="SUPFAM" id="SSF47616">
    <property type="entry name" value="GST C-terminal domain-like"/>
    <property type="match status" value="1"/>
</dbReference>
<dbReference type="Gene3D" id="3.40.30.10">
    <property type="entry name" value="Glutaredoxin"/>
    <property type="match status" value="1"/>
</dbReference>
<dbReference type="SUPFAM" id="SSF52833">
    <property type="entry name" value="Thioredoxin-like"/>
    <property type="match status" value="1"/>
</dbReference>
<organism evidence="3 4">
    <name type="scientific">Plasticicumulans lactativorans</name>
    <dbReference type="NCBI Taxonomy" id="1133106"/>
    <lineage>
        <taxon>Bacteria</taxon>
        <taxon>Pseudomonadati</taxon>
        <taxon>Pseudomonadota</taxon>
        <taxon>Gammaproteobacteria</taxon>
        <taxon>Candidatus Competibacteraceae</taxon>
        <taxon>Plasticicumulans</taxon>
    </lineage>
</organism>
<feature type="domain" description="GST C-terminal" evidence="2">
    <location>
        <begin position="61"/>
        <end position="202"/>
    </location>
</feature>
<dbReference type="CDD" id="cd03205">
    <property type="entry name" value="GST_C_6"/>
    <property type="match status" value="1"/>
</dbReference>
<protein>
    <submittedName>
        <fullName evidence="3">Glutathione S-transferase</fullName>
    </submittedName>
</protein>
<dbReference type="OrthoDB" id="8634103at2"/>
<dbReference type="EMBL" id="SLWY01000005">
    <property type="protein sequence ID" value="TCO82339.1"/>
    <property type="molecule type" value="Genomic_DNA"/>
</dbReference>
<dbReference type="Gene3D" id="1.20.1050.10">
    <property type="match status" value="1"/>
</dbReference>
<keyword evidence="4" id="KW-1185">Reference proteome</keyword>
<dbReference type="Pfam" id="PF13409">
    <property type="entry name" value="GST_N_2"/>
    <property type="match status" value="1"/>
</dbReference>
<sequence length="202" mass="22118">MRLRYSPTSPFVRKVTVTALELGLDARITRVPTNGWDPATDLVRDNPLSKVPTLLLDSGECLYDSPVICEYLDTLAGGRLLPASGAPRWTALRRQALADGLLDAAVLVFVERGRRPEALRWPAWIGFQLDAVTRALDVLESEADALPAAPTLGEIAIGCALGWIEFRNVAAHWRDGRPRLAHWYAGIAARPSFAATLPREPT</sequence>
<dbReference type="InterPro" id="IPR036249">
    <property type="entry name" value="Thioredoxin-like_sf"/>
</dbReference>
<reference evidence="3 4" key="1">
    <citation type="submission" date="2019-03" db="EMBL/GenBank/DDBJ databases">
        <title>Genomic Encyclopedia of Type Strains, Phase IV (KMG-IV): sequencing the most valuable type-strain genomes for metagenomic binning, comparative biology and taxonomic classification.</title>
        <authorList>
            <person name="Goeker M."/>
        </authorList>
    </citation>
    <scope>NUCLEOTIDE SEQUENCE [LARGE SCALE GENOMIC DNA]</scope>
    <source>
        <strain evidence="3 4">DSM 25287</strain>
    </source>
</reference>
<evidence type="ECO:0000259" key="2">
    <source>
        <dbReference type="PROSITE" id="PS50405"/>
    </source>
</evidence>
<dbReference type="PROSITE" id="PS50404">
    <property type="entry name" value="GST_NTER"/>
    <property type="match status" value="1"/>
</dbReference>
<dbReference type="GO" id="GO:0005737">
    <property type="term" value="C:cytoplasm"/>
    <property type="evidence" value="ECO:0007669"/>
    <property type="project" value="TreeGrafter"/>
</dbReference>
<dbReference type="AlphaFoldDB" id="A0A4R2LCU9"/>
<dbReference type="PANTHER" id="PTHR43968:SF6">
    <property type="entry name" value="GLUTATHIONE S-TRANSFERASE OMEGA"/>
    <property type="match status" value="1"/>
</dbReference>
<dbReference type="InterPro" id="IPR010987">
    <property type="entry name" value="Glutathione-S-Trfase_C-like"/>
</dbReference>
<dbReference type="InterPro" id="IPR004045">
    <property type="entry name" value="Glutathione_S-Trfase_N"/>
</dbReference>
<dbReference type="Proteomes" id="UP000295765">
    <property type="component" value="Unassembled WGS sequence"/>
</dbReference>
<feature type="domain" description="GST N-terminal" evidence="1">
    <location>
        <begin position="1"/>
        <end position="80"/>
    </location>
</feature>
<dbReference type="GO" id="GO:0016740">
    <property type="term" value="F:transferase activity"/>
    <property type="evidence" value="ECO:0007669"/>
    <property type="project" value="UniProtKB-KW"/>
</dbReference>
<comment type="caution">
    <text evidence="3">The sequence shown here is derived from an EMBL/GenBank/DDBJ whole genome shotgun (WGS) entry which is preliminary data.</text>
</comment>
<keyword evidence="3" id="KW-0808">Transferase</keyword>
<dbReference type="Pfam" id="PF13410">
    <property type="entry name" value="GST_C_2"/>
    <property type="match status" value="1"/>
</dbReference>